<evidence type="ECO:0000313" key="1">
    <source>
        <dbReference type="EMBL" id="MBO8464969.1"/>
    </source>
</evidence>
<organism evidence="1 2">
    <name type="scientific">Candidatus Merdivivens pullistercoris</name>
    <dbReference type="NCBI Taxonomy" id="2840873"/>
    <lineage>
        <taxon>Bacteria</taxon>
        <taxon>Pseudomonadati</taxon>
        <taxon>Bacteroidota</taxon>
        <taxon>Bacteroidia</taxon>
        <taxon>Bacteroidales</taxon>
        <taxon>Muribaculaceae</taxon>
        <taxon>Muribaculaceae incertae sedis</taxon>
        <taxon>Candidatus Merdivivens</taxon>
    </lineage>
</organism>
<comment type="caution">
    <text evidence="1">The sequence shown here is derived from an EMBL/GenBank/DDBJ whole genome shotgun (WGS) entry which is preliminary data.</text>
</comment>
<dbReference type="EMBL" id="JADIME010000034">
    <property type="protein sequence ID" value="MBO8464969.1"/>
    <property type="molecule type" value="Genomic_DNA"/>
</dbReference>
<dbReference type="AlphaFoldDB" id="A0A9D9I2W0"/>
<gene>
    <name evidence="1" type="ORF">IAB93_03115</name>
</gene>
<dbReference type="Proteomes" id="UP000823597">
    <property type="component" value="Unassembled WGS sequence"/>
</dbReference>
<reference evidence="1" key="2">
    <citation type="journal article" date="2021" name="PeerJ">
        <title>Extensive microbial diversity within the chicken gut microbiome revealed by metagenomics and culture.</title>
        <authorList>
            <person name="Gilroy R."/>
            <person name="Ravi A."/>
            <person name="Getino M."/>
            <person name="Pursley I."/>
            <person name="Horton D.L."/>
            <person name="Alikhan N.F."/>
            <person name="Baker D."/>
            <person name="Gharbi K."/>
            <person name="Hall N."/>
            <person name="Watson M."/>
            <person name="Adriaenssens E.M."/>
            <person name="Foster-Nyarko E."/>
            <person name="Jarju S."/>
            <person name="Secka A."/>
            <person name="Antonio M."/>
            <person name="Oren A."/>
            <person name="Chaudhuri R.R."/>
            <person name="La Ragione R."/>
            <person name="Hildebrand F."/>
            <person name="Pallen M.J."/>
        </authorList>
    </citation>
    <scope>NUCLEOTIDE SEQUENCE</scope>
    <source>
        <strain evidence="1">10037</strain>
    </source>
</reference>
<accession>A0A9D9I2W0</accession>
<protein>
    <submittedName>
        <fullName evidence="1">DUF3467 domain-containing protein</fullName>
    </submittedName>
</protein>
<sequence length="103" mass="11636">MAEEKKSLNLEIKPEIAKGSYSNLAVISHSHSEFIIDFAQIMPGFPKPEINQRIILAPEHAKRLLMALQDNIVKYENQNGPIKVEQKMTAQFPLDFNSKGTKS</sequence>
<name>A0A9D9I2W0_9BACT</name>
<proteinExistence type="predicted"/>
<dbReference type="Pfam" id="PF11950">
    <property type="entry name" value="DUF3467"/>
    <property type="match status" value="1"/>
</dbReference>
<reference evidence="1" key="1">
    <citation type="submission" date="2020-10" db="EMBL/GenBank/DDBJ databases">
        <authorList>
            <person name="Gilroy R."/>
        </authorList>
    </citation>
    <scope>NUCLEOTIDE SEQUENCE</scope>
    <source>
        <strain evidence="1">10037</strain>
    </source>
</reference>
<dbReference type="InterPro" id="IPR021857">
    <property type="entry name" value="DUF3467"/>
</dbReference>
<evidence type="ECO:0000313" key="2">
    <source>
        <dbReference type="Proteomes" id="UP000823597"/>
    </source>
</evidence>